<evidence type="ECO:0008006" key="5">
    <source>
        <dbReference type="Google" id="ProtNLM"/>
    </source>
</evidence>
<gene>
    <name evidence="3" type="ORF">DAEQUDRAFT_232046</name>
</gene>
<accession>A0A165QU74</accession>
<feature type="compositionally biased region" description="Polar residues" evidence="1">
    <location>
        <begin position="105"/>
        <end position="115"/>
    </location>
</feature>
<dbReference type="OrthoDB" id="2798942at2759"/>
<evidence type="ECO:0000313" key="3">
    <source>
        <dbReference type="EMBL" id="KZT69934.1"/>
    </source>
</evidence>
<evidence type="ECO:0000256" key="1">
    <source>
        <dbReference type="SAM" id="MobiDB-lite"/>
    </source>
</evidence>
<name>A0A165QU74_9APHY</name>
<feature type="compositionally biased region" description="Low complexity" evidence="1">
    <location>
        <begin position="138"/>
        <end position="149"/>
    </location>
</feature>
<proteinExistence type="predicted"/>
<feature type="region of interest" description="Disordered" evidence="1">
    <location>
        <begin position="46"/>
        <end position="68"/>
    </location>
</feature>
<reference evidence="3 4" key="1">
    <citation type="journal article" date="2016" name="Mol. Biol. Evol.">
        <title>Comparative Genomics of Early-Diverging Mushroom-Forming Fungi Provides Insights into the Origins of Lignocellulose Decay Capabilities.</title>
        <authorList>
            <person name="Nagy L.G."/>
            <person name="Riley R."/>
            <person name="Tritt A."/>
            <person name="Adam C."/>
            <person name="Daum C."/>
            <person name="Floudas D."/>
            <person name="Sun H."/>
            <person name="Yadav J.S."/>
            <person name="Pangilinan J."/>
            <person name="Larsson K.H."/>
            <person name="Matsuura K."/>
            <person name="Barry K."/>
            <person name="Labutti K."/>
            <person name="Kuo R."/>
            <person name="Ohm R.A."/>
            <person name="Bhattacharya S.S."/>
            <person name="Shirouzu T."/>
            <person name="Yoshinaga Y."/>
            <person name="Martin F.M."/>
            <person name="Grigoriev I.V."/>
            <person name="Hibbett D.S."/>
        </authorList>
    </citation>
    <scope>NUCLEOTIDE SEQUENCE [LARGE SCALE GENOMIC DNA]</scope>
    <source>
        <strain evidence="3 4">L-15889</strain>
    </source>
</reference>
<feature type="transmembrane region" description="Helical" evidence="2">
    <location>
        <begin position="671"/>
        <end position="693"/>
    </location>
</feature>
<evidence type="ECO:0000313" key="4">
    <source>
        <dbReference type="Proteomes" id="UP000076727"/>
    </source>
</evidence>
<feature type="compositionally biased region" description="Polar residues" evidence="1">
    <location>
        <begin position="217"/>
        <end position="233"/>
    </location>
</feature>
<keyword evidence="4" id="KW-1185">Reference proteome</keyword>
<keyword evidence="2" id="KW-1133">Transmembrane helix</keyword>
<feature type="transmembrane region" description="Helical" evidence="2">
    <location>
        <begin position="635"/>
        <end position="659"/>
    </location>
</feature>
<evidence type="ECO:0000256" key="2">
    <source>
        <dbReference type="SAM" id="Phobius"/>
    </source>
</evidence>
<protein>
    <recommendedName>
        <fullName evidence="5">WW domain-containing protein</fullName>
    </recommendedName>
</protein>
<sequence length="757" mass="84528">MARSLPQQLLAVLRYLLSWRPSQRLVRPLTLLRPVWQWCVRRNPGLRPSRKRDGGGDGQNPFAPAGDVKIRVNGNTSIVYASEEPAAYPPLRNRHAHFPSDLSRDSNPSGSQPLSDQCPGSPLSEKGSGPYSFKVQTASSGSLASSQQSNYGPSSVHDDHLSVTLSRPSSRVSMRIRDDRLSRLITPSDSRRPAARSTSRNRSRSRTPAASPSHSTVSVTLSNGSSASRSNVATPAHELGRRRRTQKTYPVVQTHRYDRTNDLEEEDFAYTISPMKMSYAIGDLPQGWEARPHPEGCLYFFNPARRIYTEAWIYDGEILEEIEDFAQRLQEIIRENNFDVPADADLVLELEDIPGHAPPTLDIVSGEPSVHYWTYYYVNHASRVLFWLQEYDIADDIEKVRCIQSDTHIKYGIESFYWKHFEYFPAGHTLTPELTKEVLSILAHANVDQITSKSSTVAMRPEELLTLADMIQKSQDAGSNDYTKVARIDRSKSCFGDSDSKKRSPLFLAFSLLFFNAPEMHLRTLEEAWIDGTINEIFWAKCVEKLQKDWEEAVLTATVVLNANISFLTINDVDSGTGPRTPAQLASYVSTIASIAAVVIGMLLVRQHRVSPKETATDAVTYLQSRNHQRLGLKVLGLVHSLPYALLMWAVVSFLVAFACENFRVPDVPSIIVATTAWGLSAALLVLCLHTIWEGGSISIRAELDKVRKTVYNHLNPLQIIHCVKAIRRKRKDTGSDMAAAMSAGIEMQSHISGDGV</sequence>
<feature type="region of interest" description="Disordered" evidence="1">
    <location>
        <begin position="90"/>
        <end position="252"/>
    </location>
</feature>
<dbReference type="STRING" id="1314783.A0A165QU74"/>
<organism evidence="3 4">
    <name type="scientific">Daedalea quercina L-15889</name>
    <dbReference type="NCBI Taxonomy" id="1314783"/>
    <lineage>
        <taxon>Eukaryota</taxon>
        <taxon>Fungi</taxon>
        <taxon>Dikarya</taxon>
        <taxon>Basidiomycota</taxon>
        <taxon>Agaricomycotina</taxon>
        <taxon>Agaricomycetes</taxon>
        <taxon>Polyporales</taxon>
        <taxon>Fomitopsis</taxon>
    </lineage>
</organism>
<keyword evidence="2" id="KW-0472">Membrane</keyword>
<dbReference type="Proteomes" id="UP000076727">
    <property type="component" value="Unassembled WGS sequence"/>
</dbReference>
<dbReference type="AlphaFoldDB" id="A0A165QU74"/>
<dbReference type="EMBL" id="KV429054">
    <property type="protein sequence ID" value="KZT69934.1"/>
    <property type="molecule type" value="Genomic_DNA"/>
</dbReference>
<keyword evidence="2" id="KW-0812">Transmembrane</keyword>
<feature type="compositionally biased region" description="Low complexity" evidence="1">
    <location>
        <begin position="206"/>
        <end position="216"/>
    </location>
</feature>
<feature type="transmembrane region" description="Helical" evidence="2">
    <location>
        <begin position="585"/>
        <end position="605"/>
    </location>
</feature>
<feature type="compositionally biased region" description="Polar residues" evidence="1">
    <location>
        <begin position="163"/>
        <end position="172"/>
    </location>
</feature>